<name>A0A6I1QJS2_PARAM</name>
<gene>
    <name evidence="1" type="ORF">HDG40_008038</name>
</gene>
<comment type="caution">
    <text evidence="1">The sequence shown here is derived from an EMBL/GenBank/DDBJ whole genome shotgun (WGS) entry which is preliminary data.</text>
</comment>
<protein>
    <submittedName>
        <fullName evidence="1">Uncharacterized protein</fullName>
    </submittedName>
</protein>
<dbReference type="Proteomes" id="UP000592780">
    <property type="component" value="Unassembled WGS sequence"/>
</dbReference>
<accession>A0A6I1QJS2</accession>
<evidence type="ECO:0000313" key="1">
    <source>
        <dbReference type="EMBL" id="MBB5429835.1"/>
    </source>
</evidence>
<evidence type="ECO:0000313" key="2">
    <source>
        <dbReference type="Proteomes" id="UP000592780"/>
    </source>
</evidence>
<dbReference type="EMBL" id="JACHDD010000063">
    <property type="protein sequence ID" value="MBB5429835.1"/>
    <property type="molecule type" value="Genomic_DNA"/>
</dbReference>
<dbReference type="RefSeq" id="WP_018433058.1">
    <property type="nucleotide sequence ID" value="NZ_JACHDD010000063.1"/>
</dbReference>
<organism evidence="1 2">
    <name type="scientific">Paraburkholderia atlantica</name>
    <dbReference type="NCBI Taxonomy" id="2654982"/>
    <lineage>
        <taxon>Bacteria</taxon>
        <taxon>Pseudomonadati</taxon>
        <taxon>Pseudomonadota</taxon>
        <taxon>Betaproteobacteria</taxon>
        <taxon>Burkholderiales</taxon>
        <taxon>Burkholderiaceae</taxon>
        <taxon>Paraburkholderia</taxon>
    </lineage>
</organism>
<keyword evidence="2" id="KW-1185">Reference proteome</keyword>
<sequence length="63" mass="7187">MPATYKRGSGFPDEPAIFVWDEWDDAQAKGFFLQIARDAARVDDHAIDFDKPDEWISVELTGK</sequence>
<proteinExistence type="predicted"/>
<dbReference type="AlphaFoldDB" id="A0A6I1QJS2"/>
<reference evidence="1 2" key="1">
    <citation type="submission" date="2020-08" db="EMBL/GenBank/DDBJ databases">
        <title>Genomic Encyclopedia of Type Strains, Phase IV (KMG-V): Genome sequencing to study the core and pangenomes of soil and plant-associated prokaryotes.</title>
        <authorList>
            <person name="Whitman W."/>
        </authorList>
    </citation>
    <scope>NUCLEOTIDE SEQUENCE [LARGE SCALE GENOMIC DNA]</scope>
    <source>
        <strain evidence="1 2">JPY158</strain>
    </source>
</reference>